<reference evidence="9 10" key="1">
    <citation type="submission" date="2019-08" db="EMBL/GenBank/DDBJ databases">
        <title>Whole-genome Sequencing of e-waste polymer degrading bacterium Pseudomonas sp. strain PE08.</title>
        <authorList>
            <person name="Kirdat K."/>
            <person name="Debbarma P."/>
            <person name="Narawade N."/>
            <person name="Suyal D."/>
            <person name="Thorat V."/>
            <person name="Shouche Y."/>
            <person name="Goel R."/>
            <person name="Yadav A."/>
        </authorList>
    </citation>
    <scope>NUCLEOTIDE SEQUENCE [LARGE SCALE GENOMIC DNA]</scope>
    <source>
        <strain evidence="9 10">PE08</strain>
    </source>
</reference>
<keyword evidence="2 8" id="KW-0645">Protease</keyword>
<dbReference type="PANTHER" id="PTHR13604:SF0">
    <property type="entry name" value="ABASIC SITE PROCESSING PROTEIN HMCES"/>
    <property type="match status" value="1"/>
</dbReference>
<dbReference type="Proteomes" id="UP000327179">
    <property type="component" value="Chromosome"/>
</dbReference>
<evidence type="ECO:0000256" key="6">
    <source>
        <dbReference type="ARBA" id="ARBA00023125"/>
    </source>
</evidence>
<evidence type="ECO:0000256" key="7">
    <source>
        <dbReference type="ARBA" id="ARBA00023239"/>
    </source>
</evidence>
<evidence type="ECO:0000256" key="5">
    <source>
        <dbReference type="ARBA" id="ARBA00023124"/>
    </source>
</evidence>
<evidence type="ECO:0000313" key="9">
    <source>
        <dbReference type="EMBL" id="QEY64475.1"/>
    </source>
</evidence>
<sequence>MCGRYVSPSDRAIEDYWHIGARESGRWIQSFNVAPTSQVPMLRLDEQGGLELVPARWGLIPSWWKEAKPPTMSFFARSEEAAGKPLWRQSLRSHRCLMPAHGWYEWNPNQQVRNASGRLVHQPYYLYSPNDRLLAIAAMWATWTGPEGQAITSCALLTREAAPAIRAIHQRMPVILPPEQFALWLDPETPGEQVQQVIAQARDDFTGHAVSTRVNSAQNDDEGLIEAIAEPSL</sequence>
<dbReference type="RefSeq" id="WP_151136146.1">
    <property type="nucleotide sequence ID" value="NZ_CP043311.1"/>
</dbReference>
<protein>
    <recommendedName>
        <fullName evidence="8">Abasic site processing protein</fullName>
        <ecNumber evidence="8">3.4.-.-</ecNumber>
    </recommendedName>
</protein>
<dbReference type="KEGG" id="plal:FXN65_21300"/>
<dbReference type="InterPro" id="IPR036590">
    <property type="entry name" value="SRAP-like"/>
</dbReference>
<keyword evidence="7" id="KW-0456">Lyase</keyword>
<comment type="similarity">
    <text evidence="1 8">Belongs to the SOS response-associated peptidase family.</text>
</comment>
<proteinExistence type="inferred from homology"/>
<keyword evidence="6" id="KW-0238">DNA-binding</keyword>
<keyword evidence="10" id="KW-1185">Reference proteome</keyword>
<keyword evidence="4 8" id="KW-0378">Hydrolase</keyword>
<name>A0A5J6QSE0_9GAMM</name>
<dbReference type="EC" id="3.4.-.-" evidence="8"/>
<dbReference type="Pfam" id="PF02586">
    <property type="entry name" value="SRAP"/>
    <property type="match status" value="1"/>
</dbReference>
<dbReference type="GO" id="GO:0003697">
    <property type="term" value="F:single-stranded DNA binding"/>
    <property type="evidence" value="ECO:0007669"/>
    <property type="project" value="InterPro"/>
</dbReference>
<keyword evidence="3" id="KW-0227">DNA damage</keyword>
<dbReference type="InterPro" id="IPR003738">
    <property type="entry name" value="SRAP"/>
</dbReference>
<keyword evidence="5" id="KW-0190">Covalent protein-DNA linkage</keyword>
<evidence type="ECO:0000256" key="2">
    <source>
        <dbReference type="ARBA" id="ARBA00022670"/>
    </source>
</evidence>
<organism evidence="9 10">
    <name type="scientific">Metapseudomonas lalkuanensis</name>
    <dbReference type="NCBI Taxonomy" id="2604832"/>
    <lineage>
        <taxon>Bacteria</taxon>
        <taxon>Pseudomonadati</taxon>
        <taxon>Pseudomonadota</taxon>
        <taxon>Gammaproteobacteria</taxon>
        <taxon>Pseudomonadales</taxon>
        <taxon>Pseudomonadaceae</taxon>
        <taxon>Metapseudomonas</taxon>
    </lineage>
</organism>
<evidence type="ECO:0000256" key="4">
    <source>
        <dbReference type="ARBA" id="ARBA00022801"/>
    </source>
</evidence>
<evidence type="ECO:0000313" key="10">
    <source>
        <dbReference type="Proteomes" id="UP000327179"/>
    </source>
</evidence>
<dbReference type="EMBL" id="CP043311">
    <property type="protein sequence ID" value="QEY64475.1"/>
    <property type="molecule type" value="Genomic_DNA"/>
</dbReference>
<dbReference type="GO" id="GO:0006508">
    <property type="term" value="P:proteolysis"/>
    <property type="evidence" value="ECO:0007669"/>
    <property type="project" value="UniProtKB-KW"/>
</dbReference>
<dbReference type="SUPFAM" id="SSF143081">
    <property type="entry name" value="BB1717-like"/>
    <property type="match status" value="1"/>
</dbReference>
<accession>A0A5J6QSE0</accession>
<dbReference type="PANTHER" id="PTHR13604">
    <property type="entry name" value="DC12-RELATED"/>
    <property type="match status" value="1"/>
</dbReference>
<dbReference type="GO" id="GO:0008233">
    <property type="term" value="F:peptidase activity"/>
    <property type="evidence" value="ECO:0007669"/>
    <property type="project" value="UniProtKB-KW"/>
</dbReference>
<dbReference type="Gene3D" id="3.90.1680.10">
    <property type="entry name" value="SOS response associated peptidase-like"/>
    <property type="match status" value="1"/>
</dbReference>
<gene>
    <name evidence="9" type="ORF">FXN65_21300</name>
</gene>
<evidence type="ECO:0000256" key="1">
    <source>
        <dbReference type="ARBA" id="ARBA00008136"/>
    </source>
</evidence>
<dbReference type="GO" id="GO:0016829">
    <property type="term" value="F:lyase activity"/>
    <property type="evidence" value="ECO:0007669"/>
    <property type="project" value="UniProtKB-KW"/>
</dbReference>
<dbReference type="GO" id="GO:0106300">
    <property type="term" value="P:protein-DNA covalent cross-linking repair"/>
    <property type="evidence" value="ECO:0007669"/>
    <property type="project" value="InterPro"/>
</dbReference>
<dbReference type="AlphaFoldDB" id="A0A5J6QSE0"/>
<evidence type="ECO:0000256" key="8">
    <source>
        <dbReference type="RuleBase" id="RU364100"/>
    </source>
</evidence>
<evidence type="ECO:0000256" key="3">
    <source>
        <dbReference type="ARBA" id="ARBA00022763"/>
    </source>
</evidence>